<dbReference type="EMBL" id="PXYI01000005">
    <property type="protein sequence ID" value="PSJ38811.1"/>
    <property type="molecule type" value="Genomic_DNA"/>
</dbReference>
<dbReference type="AlphaFoldDB" id="A0A2P7QLG3"/>
<dbReference type="Gene3D" id="3.40.190.10">
    <property type="entry name" value="Periplasmic binding protein-like II"/>
    <property type="match status" value="2"/>
</dbReference>
<dbReference type="FunFam" id="1.10.10.10:FF:000038">
    <property type="entry name" value="Glycine cleavage system transcriptional activator"/>
    <property type="match status" value="1"/>
</dbReference>
<dbReference type="RefSeq" id="WP_106514004.1">
    <property type="nucleotide sequence ID" value="NZ_PXYI01000005.1"/>
</dbReference>
<dbReference type="Pfam" id="PF03466">
    <property type="entry name" value="LysR_substrate"/>
    <property type="match status" value="1"/>
</dbReference>
<sequence length="312" mass="34154">MSVLPPLAAIRVFEAAARHENFSRAAEELAMTQAAVSYQMKILEERLGAALFVRRGRGMVLTDVGRRIAPQVSGAFTSLREAFAVVRGENASVLSITAPRTFSTNWLAGRLGDFHVAHPDLTVRLDMCDELVDLQSSEFDAAIRGLPEATPGLVCHHLMAMPVTPLASPGFLASHPLTSPADLLSVPRLSPEDSWWDLWFDSLPGFEMAARSNRGIRFESQVLDGHAAIAGHGVAILSPPMFKPAIDAGLLVQPFPHVTGYKNDFWLVYPEHKRNAPKVRALRDWLLAAVREACRDDPALLTPRSAWVSPDP</sequence>
<keyword evidence="7" id="KW-1185">Reference proteome</keyword>
<accession>A0A2P7QLG3</accession>
<dbReference type="InterPro" id="IPR036388">
    <property type="entry name" value="WH-like_DNA-bd_sf"/>
</dbReference>
<keyword evidence="3" id="KW-0238">DNA-binding</keyword>
<evidence type="ECO:0000313" key="7">
    <source>
        <dbReference type="Proteomes" id="UP000241167"/>
    </source>
</evidence>
<dbReference type="GO" id="GO:0006351">
    <property type="term" value="P:DNA-templated transcription"/>
    <property type="evidence" value="ECO:0007669"/>
    <property type="project" value="TreeGrafter"/>
</dbReference>
<evidence type="ECO:0000256" key="3">
    <source>
        <dbReference type="ARBA" id="ARBA00023125"/>
    </source>
</evidence>
<dbReference type="SUPFAM" id="SSF53850">
    <property type="entry name" value="Periplasmic binding protein-like II"/>
    <property type="match status" value="1"/>
</dbReference>
<organism evidence="6 7">
    <name type="scientific">Allosphingosinicella deserti</name>
    <dbReference type="NCBI Taxonomy" id="2116704"/>
    <lineage>
        <taxon>Bacteria</taxon>
        <taxon>Pseudomonadati</taxon>
        <taxon>Pseudomonadota</taxon>
        <taxon>Alphaproteobacteria</taxon>
        <taxon>Sphingomonadales</taxon>
        <taxon>Sphingomonadaceae</taxon>
        <taxon>Allosphingosinicella</taxon>
    </lineage>
</organism>
<reference evidence="6 7" key="1">
    <citation type="submission" date="2018-03" db="EMBL/GenBank/DDBJ databases">
        <title>The draft genome of Sphingosinicella sp. GL-C-18.</title>
        <authorList>
            <person name="Liu L."/>
            <person name="Li L."/>
            <person name="Liang L."/>
            <person name="Zhang X."/>
            <person name="Wang T."/>
        </authorList>
    </citation>
    <scope>NUCLEOTIDE SEQUENCE [LARGE SCALE GENOMIC DNA]</scope>
    <source>
        <strain evidence="6 7">GL-C-18</strain>
    </source>
</reference>
<comment type="caution">
    <text evidence="6">The sequence shown here is derived from an EMBL/GenBank/DDBJ whole genome shotgun (WGS) entry which is preliminary data.</text>
</comment>
<keyword evidence="4" id="KW-0804">Transcription</keyword>
<dbReference type="Pfam" id="PF00126">
    <property type="entry name" value="HTH_1"/>
    <property type="match status" value="1"/>
</dbReference>
<dbReference type="GO" id="GO:0043565">
    <property type="term" value="F:sequence-specific DNA binding"/>
    <property type="evidence" value="ECO:0007669"/>
    <property type="project" value="TreeGrafter"/>
</dbReference>
<evidence type="ECO:0000256" key="2">
    <source>
        <dbReference type="ARBA" id="ARBA00023015"/>
    </source>
</evidence>
<evidence type="ECO:0000259" key="5">
    <source>
        <dbReference type="PROSITE" id="PS50931"/>
    </source>
</evidence>
<dbReference type="Gene3D" id="1.10.10.10">
    <property type="entry name" value="Winged helix-like DNA-binding domain superfamily/Winged helix DNA-binding domain"/>
    <property type="match status" value="1"/>
</dbReference>
<dbReference type="PANTHER" id="PTHR30537:SF74">
    <property type="entry name" value="HTH-TYPE TRANSCRIPTIONAL REGULATOR TRPI"/>
    <property type="match status" value="1"/>
</dbReference>
<evidence type="ECO:0000256" key="4">
    <source>
        <dbReference type="ARBA" id="ARBA00023163"/>
    </source>
</evidence>
<evidence type="ECO:0000313" key="6">
    <source>
        <dbReference type="EMBL" id="PSJ38811.1"/>
    </source>
</evidence>
<keyword evidence="2" id="KW-0805">Transcription regulation</keyword>
<dbReference type="PROSITE" id="PS50931">
    <property type="entry name" value="HTH_LYSR"/>
    <property type="match status" value="1"/>
</dbReference>
<comment type="similarity">
    <text evidence="1">Belongs to the LysR transcriptional regulatory family.</text>
</comment>
<dbReference type="PANTHER" id="PTHR30537">
    <property type="entry name" value="HTH-TYPE TRANSCRIPTIONAL REGULATOR"/>
    <property type="match status" value="1"/>
</dbReference>
<dbReference type="GO" id="GO:0003700">
    <property type="term" value="F:DNA-binding transcription factor activity"/>
    <property type="evidence" value="ECO:0007669"/>
    <property type="project" value="InterPro"/>
</dbReference>
<dbReference type="InterPro" id="IPR058163">
    <property type="entry name" value="LysR-type_TF_proteobact-type"/>
</dbReference>
<dbReference type="InterPro" id="IPR036390">
    <property type="entry name" value="WH_DNA-bd_sf"/>
</dbReference>
<dbReference type="InterPro" id="IPR005119">
    <property type="entry name" value="LysR_subst-bd"/>
</dbReference>
<dbReference type="SUPFAM" id="SSF46785">
    <property type="entry name" value="Winged helix' DNA-binding domain"/>
    <property type="match status" value="1"/>
</dbReference>
<dbReference type="InterPro" id="IPR000847">
    <property type="entry name" value="LysR_HTH_N"/>
</dbReference>
<proteinExistence type="inferred from homology"/>
<feature type="domain" description="HTH lysR-type" evidence="5">
    <location>
        <begin position="5"/>
        <end position="62"/>
    </location>
</feature>
<gene>
    <name evidence="6" type="ORF">C7I55_15895</name>
</gene>
<name>A0A2P7QLG3_9SPHN</name>
<dbReference type="CDD" id="cd08432">
    <property type="entry name" value="PBP2_GcdR_TrpI_HvrB_AmpR_like"/>
    <property type="match status" value="1"/>
</dbReference>
<evidence type="ECO:0000256" key="1">
    <source>
        <dbReference type="ARBA" id="ARBA00009437"/>
    </source>
</evidence>
<dbReference type="Proteomes" id="UP000241167">
    <property type="component" value="Unassembled WGS sequence"/>
</dbReference>
<dbReference type="OrthoDB" id="9813056at2"/>
<protein>
    <submittedName>
        <fullName evidence="6">LysR family transcriptional regulator</fullName>
    </submittedName>
</protein>
<dbReference type="PRINTS" id="PR00039">
    <property type="entry name" value="HTHLYSR"/>
</dbReference>